<feature type="compositionally biased region" description="Low complexity" evidence="1">
    <location>
        <begin position="1"/>
        <end position="14"/>
    </location>
</feature>
<organism evidence="2 3">
    <name type="scientific">Pseudomonas mosselii</name>
    <dbReference type="NCBI Taxonomy" id="78327"/>
    <lineage>
        <taxon>Bacteria</taxon>
        <taxon>Pseudomonadati</taxon>
        <taxon>Pseudomonadota</taxon>
        <taxon>Gammaproteobacteria</taxon>
        <taxon>Pseudomonadales</taxon>
        <taxon>Pseudomonadaceae</taxon>
        <taxon>Pseudomonas</taxon>
    </lineage>
</organism>
<dbReference type="Proteomes" id="UP000309819">
    <property type="component" value="Unassembled WGS sequence"/>
</dbReference>
<name>A0A5R8Z681_9PSED</name>
<dbReference type="PANTHER" id="PTHR32305">
    <property type="match status" value="1"/>
</dbReference>
<feature type="region of interest" description="Disordered" evidence="1">
    <location>
        <begin position="1"/>
        <end position="25"/>
    </location>
</feature>
<feature type="region of interest" description="Disordered" evidence="1">
    <location>
        <begin position="1386"/>
        <end position="1412"/>
    </location>
</feature>
<dbReference type="InterPro" id="IPR006530">
    <property type="entry name" value="YD"/>
</dbReference>
<dbReference type="Gene3D" id="2.180.10.10">
    <property type="entry name" value="RHS repeat-associated core"/>
    <property type="match status" value="2"/>
</dbReference>
<dbReference type="InterPro" id="IPR031325">
    <property type="entry name" value="RHS_repeat"/>
</dbReference>
<reference evidence="2 3" key="1">
    <citation type="submission" date="2019-05" db="EMBL/GenBank/DDBJ databases">
        <title>Pseudomonas sp. SC006 isolated from lettuce that can produce HBGAs.</title>
        <authorList>
            <person name="Wang D."/>
            <person name="Liao N."/>
            <person name="Liu D."/>
            <person name="Zhang Z."/>
            <person name="Zou S."/>
        </authorList>
    </citation>
    <scope>NUCLEOTIDE SEQUENCE [LARGE SCALE GENOMIC DNA]</scope>
    <source>
        <strain evidence="2 3">SC006</strain>
    </source>
</reference>
<feature type="compositionally biased region" description="Polar residues" evidence="1">
    <location>
        <begin position="913"/>
        <end position="928"/>
    </location>
</feature>
<dbReference type="OrthoDB" id="5862074at2"/>
<dbReference type="EMBL" id="VAUO01000004">
    <property type="protein sequence ID" value="TLP61074.1"/>
    <property type="molecule type" value="Genomic_DNA"/>
</dbReference>
<dbReference type="NCBIfam" id="TIGR01643">
    <property type="entry name" value="YD_repeat_2x"/>
    <property type="match status" value="2"/>
</dbReference>
<protein>
    <submittedName>
        <fullName evidence="2">RHS repeat protein</fullName>
    </submittedName>
</protein>
<evidence type="ECO:0000313" key="2">
    <source>
        <dbReference type="EMBL" id="TLP61074.1"/>
    </source>
</evidence>
<comment type="caution">
    <text evidence="2">The sequence shown here is derived from an EMBL/GenBank/DDBJ whole genome shotgun (WGS) entry which is preliminary data.</text>
</comment>
<keyword evidence="3" id="KW-1185">Reference proteome</keyword>
<gene>
    <name evidence="2" type="ORF">FEM01_10780</name>
</gene>
<evidence type="ECO:0000256" key="1">
    <source>
        <dbReference type="SAM" id="MobiDB-lite"/>
    </source>
</evidence>
<feature type="region of interest" description="Disordered" evidence="1">
    <location>
        <begin position="889"/>
        <end position="932"/>
    </location>
</feature>
<sequence>MTSASASSNRTTRTFSPTRRKPSASTCCAPSGSACSTSRVTGTTCKSLMPVLDGRGVIASSCPSHPHATDLSRDALLGQGIAACIYTEIPTMTTESVVHSNAFNFMSFMNNAVDPRTGQYTLAIQLPRLPANQLRGPELPLQLAYNPLNTEDSGYGKGWSINLSQYLPTTRALSLHTGEQFVVTSTATTPARIDEQKLLSFHFYQDDASNFRIVHKSGLVEHLRSQTSNGVTVALPYRVYAPSGHWIELAYTRPAGSAHQCLASIVDAAGVRLLQVEYASDARYNVHLHPDASAGGLALATYAVYLGGRQVDKVVLPTPDQGSWRFTYVNNASTQNMTCLASVATPTGAVETLEYDDAGHLLPTGAPRQRLPRVKTHTLDPGGGQPVMQTGYTYSPENFMAGNSGITWTDGEDNLYKAGAAYVFSCVESLYWQGEVVRKIERTYDRHHLMTRQVTEQLGETLDYDAPAQSQQQWYVNQTDTTYHGDASLSFVLQPRFFQLPKQVVEQWRLRDDPSRIRTEVTETEFDDFGNPTLEALPSGVRTVNEYYPVAGSGSDCPPDPQGFVRSLKCQTVHPSDRFDSASPAPVLQTFYRYARFDSTLASRERSLRRAVGEYWLQVSQETLAQVAVGTLRDTLYTYCQAPQDALRHGLVQSQVVTLHDDPDTATLTEFQYQALDNASVLETVQTLTGFDHDEPVEGEEEQRRHSIKQVTLRQSMLIGEPLLNRDDNDVEIAYEYDELRRVVRETVAPNDDALRASRHYSYELVATSGQQARQVETNVKGVATLAVLDGLNRPIRTERHDADAQDAARAEKFRVNYTARYDVFGNLVEEVEHDWLDQPNPSDPDGPLVPVTLKLSRTLRYDGWNQNCAEVGADGVMHVQQTDLIGSLPGEQAPARRPRHARSAAPGKAQADGNQPLRSSWSQSADGSTKGGKTLQWLNAFDQPSEMLRVDTQGKRVSRHQYFYDGLGRTVREIDARQSIVKFAYDAFDRLVDHTLADGSVVHRDYAKHSSEDLPTRIEVEGKLLGEQQFDGLGRMIKSITGGRTRTLHYLPGQRQPSWVITPRQARIDYVYQPQLGEEPLQRRVSSGTLDYDYDKQNARLNHCLDNGVKVLERSYFSTGELKSEVRAVQEEPGTLATYTMHYRSSLRSRELAYVDVLGNTQTYSYDGQGRLSTTALGTLSTVFAYDPLGRMQSYITRDGTQRLGTFLSYDDFDREIERRFELQDEVQVLTQVYDAADALIERHLATEDGETLRLETYYYDKRGRLESYECEGSLAPVDPYGKTINAQAFDFDELDNITRVDTWFPNAAGREEKNTAEYQFDNPLDPAQLTGITNSHADYPNAIDLAYDADGNLTLDQDQRTLSYNELGQLQQVELADGTQADYGYDPLDRLASQGGSAMADPAGKDQQPA</sequence>
<accession>A0A5R8Z681</accession>
<dbReference type="Pfam" id="PF05593">
    <property type="entry name" value="RHS_repeat"/>
    <property type="match status" value="2"/>
</dbReference>
<proteinExistence type="predicted"/>
<dbReference type="InterPro" id="IPR050708">
    <property type="entry name" value="T6SS_VgrG/RHS"/>
</dbReference>
<dbReference type="PANTHER" id="PTHR32305:SF15">
    <property type="entry name" value="PROTEIN RHSA-RELATED"/>
    <property type="match status" value="1"/>
</dbReference>
<evidence type="ECO:0000313" key="3">
    <source>
        <dbReference type="Proteomes" id="UP000309819"/>
    </source>
</evidence>